<keyword evidence="5" id="KW-0915">Sodium</keyword>
<dbReference type="AlphaFoldDB" id="A0A6G3MGC8"/>
<evidence type="ECO:0000256" key="2">
    <source>
        <dbReference type="ARBA" id="ARBA00022448"/>
    </source>
</evidence>
<keyword evidence="8" id="KW-0739">Sodium transport</keyword>
<dbReference type="InterPro" id="IPR006153">
    <property type="entry name" value="Cation/H_exchanger_TM"/>
</dbReference>
<dbReference type="GO" id="GO:0015386">
    <property type="term" value="F:potassium:proton antiporter activity"/>
    <property type="evidence" value="ECO:0007669"/>
    <property type="project" value="TreeGrafter"/>
</dbReference>
<evidence type="ECO:0000313" key="11">
    <source>
        <dbReference type="EMBL" id="NDJ93067.1"/>
    </source>
</evidence>
<feature type="transmembrane region" description="Helical" evidence="9">
    <location>
        <begin position="150"/>
        <end position="179"/>
    </location>
</feature>
<dbReference type="GO" id="GO:0015385">
    <property type="term" value="F:sodium:proton antiporter activity"/>
    <property type="evidence" value="ECO:0007669"/>
    <property type="project" value="InterPro"/>
</dbReference>
<evidence type="ECO:0000259" key="10">
    <source>
        <dbReference type="Pfam" id="PF00999"/>
    </source>
</evidence>
<sequence>MALIGTALTMFLFSTLIYIYSFIDTSVKILGLNFAQSLVFGVIVCSTDPVSILSVFTQLGVDVDLYYIILGESALNDAVSLIAQRTVNNYHHQYVENNIPYSASNIFKYLGLFFLTLIGSFTVGTMFALLNAVITKSTQLHRFPIVEAALFLILSYCSFIATEMCGMVGIVGILFCGVFQAHYTRTNLSDESKLFVEKTFDLLCFFFEQFVFSYMGITVFAYSKHVWNIGLLTWAFV</sequence>
<dbReference type="Gene3D" id="6.10.140.1330">
    <property type="match status" value="1"/>
</dbReference>
<evidence type="ECO:0000256" key="5">
    <source>
        <dbReference type="ARBA" id="ARBA00023053"/>
    </source>
</evidence>
<evidence type="ECO:0000256" key="9">
    <source>
        <dbReference type="SAM" id="Phobius"/>
    </source>
</evidence>
<feature type="domain" description="Cation/H+ exchanger transmembrane" evidence="10">
    <location>
        <begin position="1"/>
        <end position="236"/>
    </location>
</feature>
<dbReference type="GO" id="GO:0051453">
    <property type="term" value="P:regulation of intracellular pH"/>
    <property type="evidence" value="ECO:0007669"/>
    <property type="project" value="TreeGrafter"/>
</dbReference>
<organism evidence="11">
    <name type="scientific">Henneguya salminicola</name>
    <name type="common">Myxosporean</name>
    <dbReference type="NCBI Taxonomy" id="69463"/>
    <lineage>
        <taxon>Eukaryota</taxon>
        <taxon>Metazoa</taxon>
        <taxon>Cnidaria</taxon>
        <taxon>Myxozoa</taxon>
        <taxon>Myxosporea</taxon>
        <taxon>Bivalvulida</taxon>
        <taxon>Platysporina</taxon>
        <taxon>Myxobolidae</taxon>
        <taxon>Henneguya</taxon>
    </lineage>
</organism>
<dbReference type="GO" id="GO:0098719">
    <property type="term" value="P:sodium ion import across plasma membrane"/>
    <property type="evidence" value="ECO:0007669"/>
    <property type="project" value="TreeGrafter"/>
</dbReference>
<protein>
    <submittedName>
        <fullName evidence="11">Sodium/hydrogen exchanger 7 (Trinotate prediction)</fullName>
    </submittedName>
</protein>
<keyword evidence="4 9" id="KW-1133">Transmembrane helix</keyword>
<feature type="transmembrane region" description="Helical" evidence="9">
    <location>
        <begin position="109"/>
        <end position="130"/>
    </location>
</feature>
<accession>A0A6G3MGC8</accession>
<dbReference type="GO" id="GO:0055037">
    <property type="term" value="C:recycling endosome"/>
    <property type="evidence" value="ECO:0007669"/>
    <property type="project" value="TreeGrafter"/>
</dbReference>
<evidence type="ECO:0000256" key="6">
    <source>
        <dbReference type="ARBA" id="ARBA00023065"/>
    </source>
</evidence>
<keyword evidence="2" id="KW-0813">Transport</keyword>
<dbReference type="EMBL" id="GHBP01002334">
    <property type="protein sequence ID" value="NDJ93067.1"/>
    <property type="molecule type" value="Transcribed_RNA"/>
</dbReference>
<keyword evidence="6" id="KW-0406">Ion transport</keyword>
<keyword evidence="3 9" id="KW-0812">Transmembrane</keyword>
<evidence type="ECO:0000256" key="1">
    <source>
        <dbReference type="ARBA" id="ARBA00004141"/>
    </source>
</evidence>
<feature type="transmembrane region" description="Helical" evidence="9">
    <location>
        <begin position="6"/>
        <end position="23"/>
    </location>
</feature>
<dbReference type="GO" id="GO:0005886">
    <property type="term" value="C:plasma membrane"/>
    <property type="evidence" value="ECO:0007669"/>
    <property type="project" value="TreeGrafter"/>
</dbReference>
<dbReference type="InterPro" id="IPR018422">
    <property type="entry name" value="Cation/H_exchanger_CPA1"/>
</dbReference>
<evidence type="ECO:0000256" key="7">
    <source>
        <dbReference type="ARBA" id="ARBA00023136"/>
    </source>
</evidence>
<evidence type="ECO:0000256" key="8">
    <source>
        <dbReference type="ARBA" id="ARBA00023201"/>
    </source>
</evidence>
<reference evidence="11" key="1">
    <citation type="submission" date="2018-11" db="EMBL/GenBank/DDBJ databases">
        <title>Henneguya salminicola genome and transcriptome.</title>
        <authorList>
            <person name="Yahalomi D."/>
            <person name="Atkinson S.D."/>
            <person name="Neuhof M."/>
            <person name="Chang E.S."/>
            <person name="Philippe H."/>
            <person name="Cartwright P."/>
            <person name="Bartholomew J.L."/>
            <person name="Huchon D."/>
        </authorList>
    </citation>
    <scope>NUCLEOTIDE SEQUENCE</scope>
    <source>
        <strain evidence="11">Hz1</strain>
        <tissue evidence="11">Whole</tissue>
    </source>
</reference>
<name>A0A6G3MGC8_HENSL</name>
<proteinExistence type="predicted"/>
<keyword evidence="7 9" id="KW-0472">Membrane</keyword>
<comment type="subcellular location">
    <subcellularLocation>
        <location evidence="1">Membrane</location>
        <topology evidence="1">Multi-pass membrane protein</topology>
    </subcellularLocation>
</comment>
<dbReference type="PANTHER" id="PTHR10110:SF187">
    <property type="entry name" value="SODIUM_HYDROGEN EXCHANGER"/>
    <property type="match status" value="1"/>
</dbReference>
<evidence type="ECO:0000256" key="4">
    <source>
        <dbReference type="ARBA" id="ARBA00022989"/>
    </source>
</evidence>
<feature type="transmembrane region" description="Helical" evidence="9">
    <location>
        <begin position="200"/>
        <end position="222"/>
    </location>
</feature>
<dbReference type="Pfam" id="PF00999">
    <property type="entry name" value="Na_H_Exchanger"/>
    <property type="match status" value="1"/>
</dbReference>
<evidence type="ECO:0000256" key="3">
    <source>
        <dbReference type="ARBA" id="ARBA00022692"/>
    </source>
</evidence>
<dbReference type="PANTHER" id="PTHR10110">
    <property type="entry name" value="SODIUM/HYDROGEN EXCHANGER"/>
    <property type="match status" value="1"/>
</dbReference>